<evidence type="ECO:0000256" key="1">
    <source>
        <dbReference type="SAM" id="MobiDB-lite"/>
    </source>
</evidence>
<proteinExistence type="predicted"/>
<dbReference type="EMBL" id="GIDH01001002">
    <property type="protein sequence ID" value="NOV52945.1"/>
    <property type="molecule type" value="Transcribed_RNA"/>
</dbReference>
<keyword evidence="2" id="KW-0732">Signal</keyword>
<feature type="signal peptide" evidence="2">
    <location>
        <begin position="1"/>
        <end position="17"/>
    </location>
</feature>
<evidence type="ECO:0000256" key="2">
    <source>
        <dbReference type="SAM" id="SignalP"/>
    </source>
</evidence>
<dbReference type="AlphaFoldDB" id="A0A6M2E316"/>
<name>A0A6M2E316_9ACAR</name>
<accession>A0A6M2E316</accession>
<reference evidence="3" key="1">
    <citation type="submission" date="2019-12" db="EMBL/GenBank/DDBJ databases">
        <title>The sialotranscriptome of the gopher-tortoise tick, Amblyomma tuberculatum.</title>
        <authorList>
            <person name="Karim S."/>
            <person name="Andersen J."/>
            <person name="Kumar D."/>
            <person name="Adamson S."/>
            <person name="Ennen J."/>
            <person name="Qualis C.P."/>
            <person name="Ribeiro J.M.C."/>
        </authorList>
    </citation>
    <scope>NUCLEOTIDE SEQUENCE</scope>
    <source>
        <strain evidence="3">Removed</strain>
        <tissue evidence="3">Salivary glands</tissue>
    </source>
</reference>
<feature type="region of interest" description="Disordered" evidence="1">
    <location>
        <begin position="94"/>
        <end position="114"/>
    </location>
</feature>
<sequence>MYVAFIICAAFAVLITAIPSQDQPPRDSDPDCNIPQNETQAHVYLNCTYVCQLDEVIYLSGNESCYLGNPNSSNQGICVNGTCIPLLEQTTEDTTDSEISIETTAPPKPPGCDDNTSGVSIRGNYYCILHKITVHNLHYL</sequence>
<keyword evidence="3" id="KW-0675">Receptor</keyword>
<organism evidence="3">
    <name type="scientific">Amblyomma tuberculatum</name>
    <dbReference type="NCBI Taxonomy" id="48802"/>
    <lineage>
        <taxon>Eukaryota</taxon>
        <taxon>Metazoa</taxon>
        <taxon>Ecdysozoa</taxon>
        <taxon>Arthropoda</taxon>
        <taxon>Chelicerata</taxon>
        <taxon>Arachnida</taxon>
        <taxon>Acari</taxon>
        <taxon>Parasitiformes</taxon>
        <taxon>Ixodida</taxon>
        <taxon>Ixodoidea</taxon>
        <taxon>Ixodidae</taxon>
        <taxon>Amblyomminae</taxon>
        <taxon>Amblyomma</taxon>
    </lineage>
</organism>
<protein>
    <submittedName>
        <fullName evidence="3">Putative gamma-aminobutyric acid gaba-a receptor subunit epsilon</fullName>
    </submittedName>
</protein>
<feature type="chain" id="PRO_5026870131" evidence="2">
    <location>
        <begin position="18"/>
        <end position="140"/>
    </location>
</feature>
<evidence type="ECO:0000313" key="3">
    <source>
        <dbReference type="EMBL" id="NOV52945.1"/>
    </source>
</evidence>